<dbReference type="InterPro" id="IPR004087">
    <property type="entry name" value="KH_dom"/>
</dbReference>
<dbReference type="InterPro" id="IPR035437">
    <property type="entry name" value="SNase_OB-fold_sf"/>
</dbReference>
<gene>
    <name evidence="4" type="primary">TDRKH</name>
    <name evidence="4" type="ORF">AV530_008777</name>
</gene>
<evidence type="ECO:0000256" key="2">
    <source>
        <dbReference type="SAM" id="MobiDB-lite"/>
    </source>
</evidence>
<dbReference type="InterPro" id="IPR011992">
    <property type="entry name" value="EF-hand-dom_pair"/>
</dbReference>
<dbReference type="SUPFAM" id="SSF47473">
    <property type="entry name" value="EF-hand"/>
    <property type="match status" value="1"/>
</dbReference>
<dbReference type="PANTHER" id="PTHR22948">
    <property type="entry name" value="TUDOR DOMAIN CONTAINING PROTEIN"/>
    <property type="match status" value="1"/>
</dbReference>
<dbReference type="InterPro" id="IPR050621">
    <property type="entry name" value="Tudor_domain_containing"/>
</dbReference>
<protein>
    <submittedName>
        <fullName evidence="4">Tudor and KH domain-containing protein isoform A</fullName>
    </submittedName>
</protein>
<dbReference type="GO" id="GO:0030719">
    <property type="term" value="P:P granule organization"/>
    <property type="evidence" value="ECO:0007669"/>
    <property type="project" value="TreeGrafter"/>
</dbReference>
<feature type="compositionally biased region" description="Low complexity" evidence="2">
    <location>
        <begin position="473"/>
        <end position="486"/>
    </location>
</feature>
<dbReference type="Gene3D" id="2.30.30.140">
    <property type="match status" value="1"/>
</dbReference>
<dbReference type="InterPro" id="IPR036612">
    <property type="entry name" value="KH_dom_type_1_sf"/>
</dbReference>
<proteinExistence type="predicted"/>
<dbReference type="OrthoDB" id="9995375at2759"/>
<keyword evidence="1" id="KW-0694">RNA-binding</keyword>
<dbReference type="PROSITE" id="PS50084">
    <property type="entry name" value="KH_TYPE_1"/>
    <property type="match status" value="2"/>
</dbReference>
<sequence length="532" mass="57420">MPSQLEHAMETLMFTFHKYAGDKNHLSKEDLRALMDKEFPGFLEELEIEMRVPRAAMKSIIGRKGATIKKLSQETGARITVEEEEGEEETALLIAGSPAQVCRAKAAVHRIVMESAPVTEQLCVPQRAVGRIIGRGGETVRGICRSSGARVLCEREADAGPGPIRVVQLSGTRAEVAAAKKLILEKLAEDVAFRKELMVAPVRCPVKQPLGRRRDREPLPDGEEEDEGATVWAEGSDLPHDEGEELEELAVPKFEVPSPDLGPVPLEPLQVFVSAAESPARFWVQLVGRRNLRLDRLRAEMRRHYQSSGHTAELLTVQAGDIVAAPSPDGGEWHRARVLGVQGDGRVGLHYVDFGDNGDAPPEALRALRSDFLSLPFQAIECSLAGIKPAGDTWDKAALAAFQRLMHCARWTPVLATVTSYSQSGLCPRPSVRLFGLHHNQNLDVATELVRLGHAVPCPLEGSVGDGSPRPVPGAAAETPEPVTAASLESLLLEPQHSPGETPRTPSCLSLSDGASSGSEDGDGDVTETRSS</sequence>
<dbReference type="SUPFAM" id="SSF63748">
    <property type="entry name" value="Tudor/PWWP/MBT"/>
    <property type="match status" value="1"/>
</dbReference>
<dbReference type="GO" id="GO:0007283">
    <property type="term" value="P:spermatogenesis"/>
    <property type="evidence" value="ECO:0007669"/>
    <property type="project" value="TreeGrafter"/>
</dbReference>
<comment type="caution">
    <text evidence="4">The sequence shown here is derived from an EMBL/GenBank/DDBJ whole genome shotgun (WGS) entry which is preliminary data.</text>
</comment>
<dbReference type="GO" id="GO:0005739">
    <property type="term" value="C:mitochondrion"/>
    <property type="evidence" value="ECO:0007669"/>
    <property type="project" value="UniProtKB-ARBA"/>
</dbReference>
<dbReference type="InterPro" id="IPR013787">
    <property type="entry name" value="S100_Ca-bd_sub"/>
</dbReference>
<dbReference type="EMBL" id="LSYS01007394">
    <property type="protein sequence ID" value="OPJ71575.1"/>
    <property type="molecule type" value="Genomic_DNA"/>
</dbReference>
<evidence type="ECO:0000313" key="4">
    <source>
        <dbReference type="EMBL" id="OPJ71575.1"/>
    </source>
</evidence>
<name>A0A1V4JHR6_PATFA</name>
<accession>A0A1V4JHR6</accession>
<feature type="domain" description="Tudor" evidence="3">
    <location>
        <begin position="316"/>
        <end position="375"/>
    </location>
</feature>
<evidence type="ECO:0000256" key="1">
    <source>
        <dbReference type="PROSITE-ProRule" id="PRU00117"/>
    </source>
</evidence>
<dbReference type="SMART" id="SM00322">
    <property type="entry name" value="KH"/>
    <property type="match status" value="2"/>
</dbReference>
<dbReference type="SMART" id="SM01394">
    <property type="entry name" value="S_100"/>
    <property type="match status" value="1"/>
</dbReference>
<dbReference type="Proteomes" id="UP000190648">
    <property type="component" value="Unassembled WGS sequence"/>
</dbReference>
<dbReference type="Pfam" id="PF00013">
    <property type="entry name" value="KH_1"/>
    <property type="match status" value="2"/>
</dbReference>
<organism evidence="4 5">
    <name type="scientific">Patagioenas fasciata monilis</name>
    <dbReference type="NCBI Taxonomy" id="372326"/>
    <lineage>
        <taxon>Eukaryota</taxon>
        <taxon>Metazoa</taxon>
        <taxon>Chordata</taxon>
        <taxon>Craniata</taxon>
        <taxon>Vertebrata</taxon>
        <taxon>Euteleostomi</taxon>
        <taxon>Archelosauria</taxon>
        <taxon>Archosauria</taxon>
        <taxon>Dinosauria</taxon>
        <taxon>Saurischia</taxon>
        <taxon>Theropoda</taxon>
        <taxon>Coelurosauria</taxon>
        <taxon>Aves</taxon>
        <taxon>Neognathae</taxon>
        <taxon>Neoaves</taxon>
        <taxon>Columbimorphae</taxon>
        <taxon>Columbiformes</taxon>
        <taxon>Columbidae</taxon>
        <taxon>Patagioenas</taxon>
    </lineage>
</organism>
<dbReference type="PANTHER" id="PTHR22948:SF18">
    <property type="entry name" value="TUDOR AND KH DOMAIN-CONTAINING PROTEIN"/>
    <property type="match status" value="1"/>
</dbReference>
<keyword evidence="5" id="KW-1185">Reference proteome</keyword>
<dbReference type="PROSITE" id="PS50304">
    <property type="entry name" value="TUDOR"/>
    <property type="match status" value="1"/>
</dbReference>
<dbReference type="Pfam" id="PF00567">
    <property type="entry name" value="TUDOR"/>
    <property type="match status" value="1"/>
</dbReference>
<dbReference type="GO" id="GO:0034587">
    <property type="term" value="P:piRNA processing"/>
    <property type="evidence" value="ECO:0007669"/>
    <property type="project" value="TreeGrafter"/>
</dbReference>
<evidence type="ECO:0000313" key="5">
    <source>
        <dbReference type="Proteomes" id="UP000190648"/>
    </source>
</evidence>
<dbReference type="Gene3D" id="3.30.1370.10">
    <property type="entry name" value="K Homology domain, type 1"/>
    <property type="match status" value="2"/>
</dbReference>
<dbReference type="GO" id="GO:0003723">
    <property type="term" value="F:RNA binding"/>
    <property type="evidence" value="ECO:0007669"/>
    <property type="project" value="UniProtKB-UniRule"/>
</dbReference>
<dbReference type="AlphaFoldDB" id="A0A1V4JHR6"/>
<feature type="region of interest" description="Disordered" evidence="2">
    <location>
        <begin position="462"/>
        <end position="532"/>
    </location>
</feature>
<dbReference type="Gene3D" id="2.40.50.90">
    <property type="match status" value="1"/>
</dbReference>
<dbReference type="SUPFAM" id="SSF54791">
    <property type="entry name" value="Eukaryotic type KH-domain (KH-domain type I)"/>
    <property type="match status" value="2"/>
</dbReference>
<reference evidence="4 5" key="1">
    <citation type="submission" date="2016-02" db="EMBL/GenBank/DDBJ databases">
        <title>Band-tailed pigeon sequencing and assembly.</title>
        <authorList>
            <person name="Soares A.E."/>
            <person name="Novak B.J."/>
            <person name="Rice E.S."/>
            <person name="O'Connell B."/>
            <person name="Chang D."/>
            <person name="Weber S."/>
            <person name="Shapiro B."/>
        </authorList>
    </citation>
    <scope>NUCLEOTIDE SEQUENCE [LARGE SCALE GENOMIC DNA]</scope>
    <source>
        <strain evidence="4">BTP2013</strain>
        <tissue evidence="4">Blood</tissue>
    </source>
</reference>
<dbReference type="InterPro" id="IPR004088">
    <property type="entry name" value="KH_dom_type_1"/>
</dbReference>
<evidence type="ECO:0000259" key="3">
    <source>
        <dbReference type="PROSITE" id="PS50304"/>
    </source>
</evidence>
<dbReference type="Pfam" id="PF01023">
    <property type="entry name" value="S_100"/>
    <property type="match status" value="1"/>
</dbReference>
<dbReference type="GO" id="GO:0043186">
    <property type="term" value="C:P granule"/>
    <property type="evidence" value="ECO:0007669"/>
    <property type="project" value="TreeGrafter"/>
</dbReference>
<dbReference type="InterPro" id="IPR002999">
    <property type="entry name" value="Tudor"/>
</dbReference>
<dbReference type="SMART" id="SM00333">
    <property type="entry name" value="TUDOR"/>
    <property type="match status" value="1"/>
</dbReference>
<feature type="region of interest" description="Disordered" evidence="2">
    <location>
        <begin position="210"/>
        <end position="230"/>
    </location>
</feature>